<feature type="compositionally biased region" description="Low complexity" evidence="1">
    <location>
        <begin position="140"/>
        <end position="168"/>
    </location>
</feature>
<feature type="transmembrane region" description="Helical" evidence="2">
    <location>
        <begin position="265"/>
        <end position="286"/>
    </location>
</feature>
<organism evidence="3 4">
    <name type="scientific">Glossina palpalis gambiensis</name>
    <dbReference type="NCBI Taxonomy" id="67801"/>
    <lineage>
        <taxon>Eukaryota</taxon>
        <taxon>Metazoa</taxon>
        <taxon>Ecdysozoa</taxon>
        <taxon>Arthropoda</taxon>
        <taxon>Hexapoda</taxon>
        <taxon>Insecta</taxon>
        <taxon>Pterygota</taxon>
        <taxon>Neoptera</taxon>
        <taxon>Endopterygota</taxon>
        <taxon>Diptera</taxon>
        <taxon>Brachycera</taxon>
        <taxon>Muscomorpha</taxon>
        <taxon>Hippoboscoidea</taxon>
        <taxon>Glossinidae</taxon>
        <taxon>Glossina</taxon>
    </lineage>
</organism>
<feature type="region of interest" description="Disordered" evidence="1">
    <location>
        <begin position="138"/>
        <end position="169"/>
    </location>
</feature>
<dbReference type="EnsemblMetazoa" id="GPPI028824-RA">
    <property type="protein sequence ID" value="GPPI028824-PA"/>
    <property type="gene ID" value="GPPI028824"/>
</dbReference>
<protein>
    <submittedName>
        <fullName evidence="3">Uncharacterized protein</fullName>
    </submittedName>
</protein>
<keyword evidence="2" id="KW-0472">Membrane</keyword>
<evidence type="ECO:0000313" key="3">
    <source>
        <dbReference type="EnsemblMetazoa" id="GPPI028824-PA"/>
    </source>
</evidence>
<reference evidence="4" key="1">
    <citation type="submission" date="2015-01" db="EMBL/GenBank/DDBJ databases">
        <authorList>
            <person name="Aksoy S."/>
            <person name="Warren W."/>
            <person name="Wilson R.K."/>
        </authorList>
    </citation>
    <scope>NUCLEOTIDE SEQUENCE [LARGE SCALE GENOMIC DNA]</scope>
    <source>
        <strain evidence="4">IAEA</strain>
    </source>
</reference>
<feature type="transmembrane region" description="Helical" evidence="2">
    <location>
        <begin position="212"/>
        <end position="245"/>
    </location>
</feature>
<proteinExistence type="predicted"/>
<keyword evidence="2" id="KW-1133">Transmembrane helix</keyword>
<dbReference type="EMBL" id="JXJN01013716">
    <property type="status" value="NOT_ANNOTATED_CDS"/>
    <property type="molecule type" value="Genomic_DNA"/>
</dbReference>
<feature type="transmembrane region" description="Helical" evidence="2">
    <location>
        <begin position="177"/>
        <end position="200"/>
    </location>
</feature>
<dbReference type="VEuPathDB" id="VectorBase:GPPI028824"/>
<dbReference type="Proteomes" id="UP000092460">
    <property type="component" value="Unassembled WGS sequence"/>
</dbReference>
<accession>A0A1B0BG02</accession>
<keyword evidence="2" id="KW-0812">Transmembrane</keyword>
<evidence type="ECO:0000256" key="2">
    <source>
        <dbReference type="SAM" id="Phobius"/>
    </source>
</evidence>
<evidence type="ECO:0000256" key="1">
    <source>
        <dbReference type="SAM" id="MobiDB-lite"/>
    </source>
</evidence>
<reference evidence="3" key="2">
    <citation type="submission" date="2020-05" db="UniProtKB">
        <authorList>
            <consortium name="EnsemblMetazoa"/>
        </authorList>
    </citation>
    <scope>IDENTIFICATION</scope>
    <source>
        <strain evidence="3">IAEA</strain>
    </source>
</reference>
<dbReference type="AlphaFoldDB" id="A0A1B0BG02"/>
<evidence type="ECO:0000313" key="4">
    <source>
        <dbReference type="Proteomes" id="UP000092460"/>
    </source>
</evidence>
<name>A0A1B0BG02_9MUSC</name>
<sequence>MLLVIVCYYLVTTFVGRNFNTFSLLLLGKGFSSRLTCRSLGFSNLKRNLRSRSSSVSPSTVSESSSIFFRDLSRFTTTGLSLGFSKEKRRFNSLSSSSPLGDFVVAFDVAAVVVVVLEDAGLAAESLAWGIDFTGGGGSSSDSSDSSLSSTSSESSSSSVSSSVSSSSSEDDGLGSFLGVDVALLVAIFVAVVLLVLVLLGSDVFFETELSVTLLGALVVGLLDVTVFSFSSLVLRAHGTVVFAVGLRPVEPSSFTQGGLDVVRLAAALAVDFGATKGILVFNSLLRIYLFTLKHNCKVF</sequence>
<keyword evidence="4" id="KW-1185">Reference proteome</keyword>